<dbReference type="Gene3D" id="2.40.30.130">
    <property type="match status" value="1"/>
</dbReference>
<keyword evidence="4 12" id="KW-0436">Ligase</keyword>
<dbReference type="SUPFAM" id="SSF101353">
    <property type="entry name" value="Putative anticodon-binding domain of alanyl-tRNA synthetase (AlaRS)"/>
    <property type="match status" value="1"/>
</dbReference>
<keyword evidence="13" id="KW-0175">Coiled coil</keyword>
<dbReference type="SUPFAM" id="SSF55186">
    <property type="entry name" value="ThrRS/AlaRS common domain"/>
    <property type="match status" value="1"/>
</dbReference>
<comment type="similarity">
    <text evidence="1 12">Belongs to the class-II aminoacyl-tRNA synthetase family.</text>
</comment>
<gene>
    <name evidence="12" type="primary">alaS</name>
    <name evidence="15" type="ORF">ENV17_02400</name>
</gene>
<dbReference type="InterPro" id="IPR022429">
    <property type="entry name" value="Ala-tRNA_lgiase_arc"/>
</dbReference>
<dbReference type="Gene3D" id="3.30.54.20">
    <property type="match status" value="1"/>
</dbReference>
<comment type="cofactor">
    <cofactor evidence="12">
        <name>Zn(2+)</name>
        <dbReference type="ChEBI" id="CHEBI:29105"/>
    </cofactor>
    <text evidence="12">Binds 1 zinc ion per subunit.</text>
</comment>
<dbReference type="Pfam" id="PF07973">
    <property type="entry name" value="tRNA_SAD"/>
    <property type="match status" value="1"/>
</dbReference>
<dbReference type="InterPro" id="IPR018162">
    <property type="entry name" value="Ala-tRNA-ligase_IIc_anticod-bd"/>
</dbReference>
<dbReference type="GO" id="GO:0005737">
    <property type="term" value="C:cytoplasm"/>
    <property type="evidence" value="ECO:0007669"/>
    <property type="project" value="UniProtKB-SubCell"/>
</dbReference>
<dbReference type="InterPro" id="IPR009000">
    <property type="entry name" value="Transl_B-barrel_sf"/>
</dbReference>
<dbReference type="GO" id="GO:0008270">
    <property type="term" value="F:zinc ion binding"/>
    <property type="evidence" value="ECO:0007669"/>
    <property type="project" value="UniProtKB-UniRule"/>
</dbReference>
<keyword evidence="5 12" id="KW-0479">Metal-binding</keyword>
<dbReference type="FunFam" id="3.30.930.10:FF:000056">
    <property type="entry name" value="Alanine--tRNA ligase"/>
    <property type="match status" value="1"/>
</dbReference>
<dbReference type="SUPFAM" id="SSF55681">
    <property type="entry name" value="Class II aaRS and biotin synthetases"/>
    <property type="match status" value="1"/>
</dbReference>
<dbReference type="GO" id="GO:0005524">
    <property type="term" value="F:ATP binding"/>
    <property type="evidence" value="ECO:0007669"/>
    <property type="project" value="UniProtKB-UniRule"/>
</dbReference>
<dbReference type="InterPro" id="IPR018165">
    <property type="entry name" value="Ala-tRNA-synth_IIc_core"/>
</dbReference>
<keyword evidence="3 12" id="KW-0820">tRNA-binding</keyword>
<dbReference type="Pfam" id="PF01411">
    <property type="entry name" value="tRNA-synt_2c"/>
    <property type="match status" value="1"/>
</dbReference>
<dbReference type="HAMAP" id="MF_00036_A">
    <property type="entry name" value="Ala_tRNA_synth_A"/>
    <property type="match status" value="1"/>
</dbReference>
<evidence type="ECO:0000256" key="5">
    <source>
        <dbReference type="ARBA" id="ARBA00022723"/>
    </source>
</evidence>
<comment type="domain">
    <text evidence="12">Consists of three domains; the N-terminal catalytic domain, the editing domain and the C-terminal C-Ala domain. The editing domain removes incorrectly charged amino acids, while the C-Ala domain, along with tRNA(Ala), serves as a bridge to cooperatively bring together the editing and aminoacylation centers thus stimulating deacylation of misacylated tRNAs.</text>
</comment>
<evidence type="ECO:0000256" key="6">
    <source>
        <dbReference type="ARBA" id="ARBA00022741"/>
    </source>
</evidence>
<dbReference type="PANTHER" id="PTHR11777">
    <property type="entry name" value="ALANYL-TRNA SYNTHETASE"/>
    <property type="match status" value="1"/>
</dbReference>
<keyword evidence="2 12" id="KW-0963">Cytoplasm</keyword>
<proteinExistence type="inferred from homology"/>
<dbReference type="Gene3D" id="3.30.930.10">
    <property type="entry name" value="Bira Bifunctional Protein, Domain 2"/>
    <property type="match status" value="1"/>
</dbReference>
<comment type="catalytic activity">
    <reaction evidence="12">
        <text>tRNA(Ala) + L-alanine + ATP = L-alanyl-tRNA(Ala) + AMP + diphosphate</text>
        <dbReference type="Rhea" id="RHEA:12540"/>
        <dbReference type="Rhea" id="RHEA-COMP:9657"/>
        <dbReference type="Rhea" id="RHEA-COMP:9923"/>
        <dbReference type="ChEBI" id="CHEBI:30616"/>
        <dbReference type="ChEBI" id="CHEBI:33019"/>
        <dbReference type="ChEBI" id="CHEBI:57972"/>
        <dbReference type="ChEBI" id="CHEBI:78442"/>
        <dbReference type="ChEBI" id="CHEBI:78497"/>
        <dbReference type="ChEBI" id="CHEBI:456215"/>
        <dbReference type="EC" id="6.1.1.7"/>
    </reaction>
</comment>
<keyword evidence="8 12" id="KW-0067">ATP-binding</keyword>
<keyword evidence="7 12" id="KW-0862">Zinc</keyword>
<dbReference type="SMART" id="SM00863">
    <property type="entry name" value="tRNA_SAD"/>
    <property type="match status" value="1"/>
</dbReference>
<evidence type="ECO:0000256" key="2">
    <source>
        <dbReference type="ARBA" id="ARBA00022490"/>
    </source>
</evidence>
<evidence type="ECO:0000256" key="4">
    <source>
        <dbReference type="ARBA" id="ARBA00022598"/>
    </source>
</evidence>
<evidence type="ECO:0000313" key="15">
    <source>
        <dbReference type="EMBL" id="HGI43223.1"/>
    </source>
</evidence>
<evidence type="ECO:0000256" key="1">
    <source>
        <dbReference type="ARBA" id="ARBA00008226"/>
    </source>
</evidence>
<dbReference type="GO" id="GO:0006419">
    <property type="term" value="P:alanyl-tRNA aminoacylation"/>
    <property type="evidence" value="ECO:0007669"/>
    <property type="project" value="UniProtKB-UniRule"/>
</dbReference>
<name>A0A7C4B904_THEPE</name>
<dbReference type="CDD" id="cd00673">
    <property type="entry name" value="AlaRS_core"/>
    <property type="match status" value="1"/>
</dbReference>
<keyword evidence="10 12" id="KW-0648">Protein biosynthesis</keyword>
<feature type="coiled-coil region" evidence="13">
    <location>
        <begin position="775"/>
        <end position="802"/>
    </location>
</feature>
<dbReference type="NCBIfam" id="TIGR03683">
    <property type="entry name" value="A-tRNA_syn_arch"/>
    <property type="match status" value="1"/>
</dbReference>
<comment type="subcellular location">
    <subcellularLocation>
        <location evidence="12">Cytoplasm</location>
    </subcellularLocation>
</comment>
<dbReference type="Gene3D" id="6.10.250.550">
    <property type="match status" value="1"/>
</dbReference>
<dbReference type="AlphaFoldDB" id="A0A7C4B904"/>
<evidence type="ECO:0000256" key="7">
    <source>
        <dbReference type="ARBA" id="ARBA00022833"/>
    </source>
</evidence>
<keyword evidence="11 12" id="KW-0030">Aminoacyl-tRNA synthetase</keyword>
<dbReference type="EMBL" id="DTFI01000071">
    <property type="protein sequence ID" value="HGI43223.1"/>
    <property type="molecule type" value="Genomic_DNA"/>
</dbReference>
<evidence type="ECO:0000256" key="3">
    <source>
        <dbReference type="ARBA" id="ARBA00022555"/>
    </source>
</evidence>
<feature type="domain" description="Alanyl-transfer RNA synthetases family profile" evidence="14">
    <location>
        <begin position="70"/>
        <end position="759"/>
    </location>
</feature>
<dbReference type="InterPro" id="IPR018163">
    <property type="entry name" value="Thr/Ala-tRNA-synth_IIc_edit"/>
</dbReference>
<sequence>MDAVLVREVLFQMAEELLNLPFFTENGWIRKTCKVCGRQFWTLDPDREVCGDQPCEEYSFIKEKVGTSVSSPREVREKFISFFFKHGHTPIRRYPVVARWREDVYLVGASIYDFQPWVTEGLVPPPANPLVISQPSIRLTDLENVGRTGRHFTGFEMMAHHAFNIGDLNVYWANETVEYAFKLFKEVYGVKPEEMTFIFDMWSGGGNAGEDYEVIVRGLEVATLVFMHYKVLDDGTLVPMKNRIVDTGYGLERIYWLLTGSYNAYEAVFHPFIAWLRSLAGVEPPPEQLSLALARRSGALDFKKPVEALKLLSGISFSVGMPFEELKKLLEPNEAIYALADHTRTIAWMIGDGIVPSNSGAGYLARLLIRRSLRLKMRLGLEIPLSELVARQVELWAGDFPEHLEVLDEITDIVDYEESRFRETLARGQKVLGELLSEYKSQGASELPVEEALKLYESLGIPPEVIAEQASAEGLKVDIAGFYARLAELRGKAQPQQAALPLPLDPEVLRGFPQARALYYEDEKLGRFRARVLGVLQDRYIVLDQTAFYPEGGGQLADHGYLLFDGERCNVVRVFKVGGVIVHECSGSLPPVGAEVEGIIEMERRIDLMRHHTATHILLGALRAVLGRHVWQAGAHKTPEYARFDFTHHRPITPEQARAIEELANKVVMENRRIVKRFMGRTEAEQKYGFTLYQGGAVPESVLRVVEIEGWDAEACGGTHCDYTGEVGLIKIVSFDRIQDGVVRVVFKAGRQALRHVQETEESLRTLCSSLEVPCEKALEKVQALKERVEQLEKEVKRLGEELARGGLPRKEFTARTAYGEVRLILVDSGDTLPRDAATTLGRSAARSIVVAFNYKGDIAVKVSDDILEYFDARELGRLICEKLGGKGGGVRDLFQGRLSSVSGLEEVVKEILGALSAR</sequence>
<dbReference type="EC" id="6.1.1.7" evidence="12"/>
<dbReference type="Gene3D" id="3.10.310.40">
    <property type="match status" value="1"/>
</dbReference>
<feature type="binding site" evidence="12">
    <location>
        <position position="720"/>
    </location>
    <ligand>
        <name>Zn(2+)</name>
        <dbReference type="ChEBI" id="CHEBI:29105"/>
    </ligand>
</feature>
<evidence type="ECO:0000256" key="10">
    <source>
        <dbReference type="ARBA" id="ARBA00022917"/>
    </source>
</evidence>
<feature type="binding site" evidence="12">
    <location>
        <position position="716"/>
    </location>
    <ligand>
        <name>Zn(2+)</name>
        <dbReference type="ChEBI" id="CHEBI:29105"/>
    </ligand>
</feature>
<reference evidence="15" key="1">
    <citation type="journal article" date="2020" name="mSystems">
        <title>Genome- and Community-Level Interaction Insights into Carbon Utilization and Element Cycling Functions of Hydrothermarchaeota in Hydrothermal Sediment.</title>
        <authorList>
            <person name="Zhou Z."/>
            <person name="Liu Y."/>
            <person name="Xu W."/>
            <person name="Pan J."/>
            <person name="Luo Z.H."/>
            <person name="Li M."/>
        </authorList>
    </citation>
    <scope>NUCLEOTIDE SEQUENCE [LARGE SCALE GENOMIC DNA]</scope>
    <source>
        <strain evidence="15">SpSt-735</strain>
    </source>
</reference>
<accession>A0A7C4B904</accession>
<dbReference type="FunFam" id="3.30.980.10:FF:000004">
    <property type="entry name" value="Alanine--tRNA ligase, cytoplasmic"/>
    <property type="match status" value="1"/>
</dbReference>
<evidence type="ECO:0000256" key="9">
    <source>
        <dbReference type="ARBA" id="ARBA00022884"/>
    </source>
</evidence>
<dbReference type="GO" id="GO:0002161">
    <property type="term" value="F:aminoacyl-tRNA deacylase activity"/>
    <property type="evidence" value="ECO:0007669"/>
    <property type="project" value="UniProtKB-ARBA"/>
</dbReference>
<dbReference type="PRINTS" id="PR00980">
    <property type="entry name" value="TRNASYNTHALA"/>
</dbReference>
<keyword evidence="6 12" id="KW-0547">Nucleotide-binding</keyword>
<dbReference type="PANTHER" id="PTHR11777:SF9">
    <property type="entry name" value="ALANINE--TRNA LIGASE, CYTOPLASMIC"/>
    <property type="match status" value="1"/>
</dbReference>
<dbReference type="InterPro" id="IPR002318">
    <property type="entry name" value="Ala-tRNA-lgiase_IIc"/>
</dbReference>
<evidence type="ECO:0000256" key="12">
    <source>
        <dbReference type="HAMAP-Rule" id="MF_00036"/>
    </source>
</evidence>
<keyword evidence="9 12" id="KW-0694">RNA-binding</keyword>
<comment type="function">
    <text evidence="12">Catalyzes the attachment of alanine to tRNA(Ala) in a two-step reaction: alanine is first activated by ATP to form Ala-AMP and then transferred to the acceptor end of tRNA(Ala). Also edits incorrectly charged Ser-tRNA(Ala) and Gly-tRNA(Ala) via its editing domain.</text>
</comment>
<feature type="binding site" evidence="12">
    <location>
        <position position="612"/>
    </location>
    <ligand>
        <name>Zn(2+)</name>
        <dbReference type="ChEBI" id="CHEBI:29105"/>
    </ligand>
</feature>
<dbReference type="GO" id="GO:0000049">
    <property type="term" value="F:tRNA binding"/>
    <property type="evidence" value="ECO:0007669"/>
    <property type="project" value="UniProtKB-KW"/>
</dbReference>
<dbReference type="Gene3D" id="3.30.980.10">
    <property type="entry name" value="Threonyl-trna Synthetase, Chain A, domain 2"/>
    <property type="match status" value="1"/>
</dbReference>
<dbReference type="SUPFAM" id="SSF50447">
    <property type="entry name" value="Translation proteins"/>
    <property type="match status" value="1"/>
</dbReference>
<dbReference type="NCBIfam" id="TIGR00344">
    <property type="entry name" value="alaS"/>
    <property type="match status" value="1"/>
</dbReference>
<dbReference type="InterPro" id="IPR050058">
    <property type="entry name" value="Ala-tRNA_ligase"/>
</dbReference>
<evidence type="ECO:0000256" key="13">
    <source>
        <dbReference type="SAM" id="Coils"/>
    </source>
</evidence>
<dbReference type="InterPro" id="IPR045864">
    <property type="entry name" value="aa-tRNA-synth_II/BPL/LPL"/>
</dbReference>
<dbReference type="FunFam" id="3.30.54.20:FF:000004">
    <property type="entry name" value="Alanine--tRNA ligase"/>
    <property type="match status" value="1"/>
</dbReference>
<dbReference type="GO" id="GO:0004813">
    <property type="term" value="F:alanine-tRNA ligase activity"/>
    <property type="evidence" value="ECO:0007669"/>
    <property type="project" value="UniProtKB-UniRule"/>
</dbReference>
<protein>
    <recommendedName>
        <fullName evidence="12">Alanine--tRNA ligase</fullName>
        <ecNumber evidence="12">6.1.1.7</ecNumber>
    </recommendedName>
    <alternativeName>
        <fullName evidence="12">Alanyl-tRNA synthetase</fullName>
        <shortName evidence="12">AlaRS</shortName>
    </alternativeName>
</protein>
<organism evidence="15">
    <name type="scientific">Thermofilum pendens</name>
    <dbReference type="NCBI Taxonomy" id="2269"/>
    <lineage>
        <taxon>Archaea</taxon>
        <taxon>Thermoproteota</taxon>
        <taxon>Thermoprotei</taxon>
        <taxon>Thermofilales</taxon>
        <taxon>Thermofilaceae</taxon>
        <taxon>Thermofilum</taxon>
    </lineage>
</organism>
<dbReference type="InterPro" id="IPR018164">
    <property type="entry name" value="Ala-tRNA-synth_IIc_N"/>
</dbReference>
<dbReference type="PROSITE" id="PS50860">
    <property type="entry name" value="AA_TRNA_LIGASE_II_ALA"/>
    <property type="match status" value="1"/>
</dbReference>
<comment type="caution">
    <text evidence="15">The sequence shown here is derived from an EMBL/GenBank/DDBJ whole genome shotgun (WGS) entry which is preliminary data.</text>
</comment>
<evidence type="ECO:0000259" key="14">
    <source>
        <dbReference type="PROSITE" id="PS50860"/>
    </source>
</evidence>
<evidence type="ECO:0000256" key="11">
    <source>
        <dbReference type="ARBA" id="ARBA00023146"/>
    </source>
</evidence>
<feature type="binding site" evidence="12">
    <location>
        <position position="616"/>
    </location>
    <ligand>
        <name>Zn(2+)</name>
        <dbReference type="ChEBI" id="CHEBI:29105"/>
    </ligand>
</feature>
<evidence type="ECO:0000256" key="8">
    <source>
        <dbReference type="ARBA" id="ARBA00022840"/>
    </source>
</evidence>
<dbReference type="InterPro" id="IPR012947">
    <property type="entry name" value="tRNA_SAD"/>
</dbReference>